<dbReference type="Pfam" id="PF00072">
    <property type="entry name" value="Response_reg"/>
    <property type="match status" value="1"/>
</dbReference>
<evidence type="ECO:0000256" key="2">
    <source>
        <dbReference type="ARBA" id="ARBA00023015"/>
    </source>
</evidence>
<keyword evidence="3 8" id="KW-0238">DNA-binding</keyword>
<keyword evidence="2" id="KW-0805">Transcription regulation</keyword>
<evidence type="ECO:0000313" key="9">
    <source>
        <dbReference type="Proteomes" id="UP000251993"/>
    </source>
</evidence>
<dbReference type="CDD" id="cd06170">
    <property type="entry name" value="LuxR_C_like"/>
    <property type="match status" value="1"/>
</dbReference>
<dbReference type="GO" id="GO:0000160">
    <property type="term" value="P:phosphorelay signal transduction system"/>
    <property type="evidence" value="ECO:0007669"/>
    <property type="project" value="InterPro"/>
</dbReference>
<dbReference type="InterPro" id="IPR000792">
    <property type="entry name" value="Tscrpt_reg_LuxR_C"/>
</dbReference>
<keyword evidence="4" id="KW-0804">Transcription</keyword>
<dbReference type="Pfam" id="PF00196">
    <property type="entry name" value="GerE"/>
    <property type="match status" value="1"/>
</dbReference>
<dbReference type="OrthoDB" id="9797341at2"/>
<evidence type="ECO:0000256" key="3">
    <source>
        <dbReference type="ARBA" id="ARBA00023125"/>
    </source>
</evidence>
<accession>A0A344TLC6</accession>
<dbReference type="PROSITE" id="PS50043">
    <property type="entry name" value="HTH_LUXR_2"/>
    <property type="match status" value="1"/>
</dbReference>
<evidence type="ECO:0000256" key="1">
    <source>
        <dbReference type="ARBA" id="ARBA00022553"/>
    </source>
</evidence>
<protein>
    <submittedName>
        <fullName evidence="8">DNA-binding response regulator</fullName>
    </submittedName>
</protein>
<dbReference type="InterPro" id="IPR011006">
    <property type="entry name" value="CheY-like_superfamily"/>
</dbReference>
<dbReference type="KEGG" id="run:DR864_17700"/>
<keyword evidence="9" id="KW-1185">Reference proteome</keyword>
<dbReference type="GO" id="GO:0003677">
    <property type="term" value="F:DNA binding"/>
    <property type="evidence" value="ECO:0007669"/>
    <property type="project" value="UniProtKB-KW"/>
</dbReference>
<proteinExistence type="predicted"/>
<gene>
    <name evidence="8" type="ORF">DR864_17700</name>
</gene>
<dbReference type="PANTHER" id="PTHR43214:SF41">
    <property type="entry name" value="NITRATE_NITRITE RESPONSE REGULATOR PROTEIN NARP"/>
    <property type="match status" value="1"/>
</dbReference>
<dbReference type="SUPFAM" id="SSF46894">
    <property type="entry name" value="C-terminal effector domain of the bipartite response regulators"/>
    <property type="match status" value="1"/>
</dbReference>
<evidence type="ECO:0000256" key="4">
    <source>
        <dbReference type="ARBA" id="ARBA00023163"/>
    </source>
</evidence>
<dbReference type="RefSeq" id="WP_114068219.1">
    <property type="nucleotide sequence ID" value="NZ_CP030850.1"/>
</dbReference>
<sequence>MSIRVLITDDHQIVLDSLSLLISTISDMEVVGTLNDSRKVMGFLETHEVDILVTDLSMPYLTGVALTLQVRDKFPNLKILMLTVSEDADNIRQAFQAGISGYVMKKANRAELEKALKTVARGEKYFSEAVMKELLSPAAVASTPSNELPGEPIAVTARELEIIRLIAQELSTSEIAEHLFISVGTVETHRHNILRKLGVKNSIGIIKYAVRHKLV</sequence>
<organism evidence="8 9">
    <name type="scientific">Runella rosea</name>
    <dbReference type="NCBI Taxonomy" id="2259595"/>
    <lineage>
        <taxon>Bacteria</taxon>
        <taxon>Pseudomonadati</taxon>
        <taxon>Bacteroidota</taxon>
        <taxon>Cytophagia</taxon>
        <taxon>Cytophagales</taxon>
        <taxon>Spirosomataceae</taxon>
        <taxon>Runella</taxon>
    </lineage>
</organism>
<dbReference type="Proteomes" id="UP000251993">
    <property type="component" value="Chromosome"/>
</dbReference>
<reference evidence="8 9" key="1">
    <citation type="submission" date="2018-07" db="EMBL/GenBank/DDBJ databases">
        <title>Genome sequencing of Runella.</title>
        <authorList>
            <person name="Baek M.-G."/>
            <person name="Yi H."/>
        </authorList>
    </citation>
    <scope>NUCLEOTIDE SEQUENCE [LARGE SCALE GENOMIC DNA]</scope>
    <source>
        <strain evidence="8 9">HYN0085</strain>
    </source>
</reference>
<dbReference type="Gene3D" id="3.40.50.2300">
    <property type="match status" value="1"/>
</dbReference>
<dbReference type="CDD" id="cd17535">
    <property type="entry name" value="REC_NarL-like"/>
    <property type="match status" value="1"/>
</dbReference>
<evidence type="ECO:0000259" key="6">
    <source>
        <dbReference type="PROSITE" id="PS50043"/>
    </source>
</evidence>
<dbReference type="AlphaFoldDB" id="A0A344TLC6"/>
<dbReference type="EMBL" id="CP030850">
    <property type="protein sequence ID" value="AXE19447.1"/>
    <property type="molecule type" value="Genomic_DNA"/>
</dbReference>
<dbReference type="PANTHER" id="PTHR43214">
    <property type="entry name" value="TWO-COMPONENT RESPONSE REGULATOR"/>
    <property type="match status" value="1"/>
</dbReference>
<dbReference type="InterPro" id="IPR058245">
    <property type="entry name" value="NreC/VraR/RcsB-like_REC"/>
</dbReference>
<feature type="modified residue" description="4-aspartylphosphate" evidence="5">
    <location>
        <position position="55"/>
    </location>
</feature>
<name>A0A344TLC6_9BACT</name>
<evidence type="ECO:0000259" key="7">
    <source>
        <dbReference type="PROSITE" id="PS50110"/>
    </source>
</evidence>
<keyword evidence="1 5" id="KW-0597">Phosphoprotein</keyword>
<dbReference type="PROSITE" id="PS50110">
    <property type="entry name" value="RESPONSE_REGULATORY"/>
    <property type="match status" value="1"/>
</dbReference>
<dbReference type="GO" id="GO:0006355">
    <property type="term" value="P:regulation of DNA-templated transcription"/>
    <property type="evidence" value="ECO:0007669"/>
    <property type="project" value="InterPro"/>
</dbReference>
<dbReference type="InterPro" id="IPR016032">
    <property type="entry name" value="Sig_transdc_resp-reg_C-effctor"/>
</dbReference>
<evidence type="ECO:0000256" key="5">
    <source>
        <dbReference type="PROSITE-ProRule" id="PRU00169"/>
    </source>
</evidence>
<dbReference type="PRINTS" id="PR00038">
    <property type="entry name" value="HTHLUXR"/>
</dbReference>
<feature type="domain" description="Response regulatory" evidence="7">
    <location>
        <begin position="4"/>
        <end position="120"/>
    </location>
</feature>
<feature type="domain" description="HTH luxR-type" evidence="6">
    <location>
        <begin position="148"/>
        <end position="213"/>
    </location>
</feature>
<dbReference type="InterPro" id="IPR039420">
    <property type="entry name" value="WalR-like"/>
</dbReference>
<evidence type="ECO:0000313" key="8">
    <source>
        <dbReference type="EMBL" id="AXE19447.1"/>
    </source>
</evidence>
<dbReference type="InterPro" id="IPR001789">
    <property type="entry name" value="Sig_transdc_resp-reg_receiver"/>
</dbReference>
<dbReference type="SMART" id="SM00421">
    <property type="entry name" value="HTH_LUXR"/>
    <property type="match status" value="1"/>
</dbReference>
<dbReference type="SUPFAM" id="SSF52172">
    <property type="entry name" value="CheY-like"/>
    <property type="match status" value="1"/>
</dbReference>
<dbReference type="SMART" id="SM00448">
    <property type="entry name" value="REC"/>
    <property type="match status" value="1"/>
</dbReference>